<evidence type="ECO:0000313" key="4">
    <source>
        <dbReference type="EMBL" id="KAK3376157.1"/>
    </source>
</evidence>
<dbReference type="PROSITE" id="PS51471">
    <property type="entry name" value="FE2OG_OXY"/>
    <property type="match status" value="1"/>
</dbReference>
<dbReference type="Pfam" id="PF03171">
    <property type="entry name" value="2OG-FeII_Oxy"/>
    <property type="match status" value="1"/>
</dbReference>
<proteinExistence type="inferred from homology"/>
<dbReference type="SUPFAM" id="SSF51197">
    <property type="entry name" value="Clavaminate synthase-like"/>
    <property type="match status" value="1"/>
</dbReference>
<gene>
    <name evidence="4" type="ORF">B0T24DRAFT_618108</name>
</gene>
<dbReference type="InterPro" id="IPR027443">
    <property type="entry name" value="IPNS-like_sf"/>
</dbReference>
<dbReference type="GO" id="GO:0044283">
    <property type="term" value="P:small molecule biosynthetic process"/>
    <property type="evidence" value="ECO:0007669"/>
    <property type="project" value="UniProtKB-ARBA"/>
</dbReference>
<evidence type="ECO:0000259" key="3">
    <source>
        <dbReference type="PROSITE" id="PS51471"/>
    </source>
</evidence>
<dbReference type="EMBL" id="JAULSN010000003">
    <property type="protein sequence ID" value="KAK3376157.1"/>
    <property type="molecule type" value="Genomic_DNA"/>
</dbReference>
<dbReference type="PRINTS" id="PR00682">
    <property type="entry name" value="IPNSYNTHASE"/>
</dbReference>
<feature type="domain" description="Fe2OG dioxygenase" evidence="3">
    <location>
        <begin position="217"/>
        <end position="322"/>
    </location>
</feature>
<evidence type="ECO:0000313" key="5">
    <source>
        <dbReference type="Proteomes" id="UP001287356"/>
    </source>
</evidence>
<dbReference type="InterPro" id="IPR026992">
    <property type="entry name" value="DIOX_N"/>
</dbReference>
<sequence>MATQTTQLRIVSGNGIVTRDVLNTPLRDAEPSELPIIDVSGIFSATQADRQAVADQIRAAATSTGFFYIANHGIRAPVTDAACSASLDFFRQPAELKERANTRHSRANQFKVGWKPPQSQHINPFESVDRRESFSWVYHAAHDPSVGMDSVADIPPKVAAFLHADADGFPWTAAPPQLGAALIPCWQAVLGLGRALVRSMALALDLDEHAFDAKFTHPDAAMAVNYYRPLQPPTAEDVPDVSIGSHTDFQLFTILWQDAAGGLQVLSREGQWLRAAPVPGTFVVNFGDYMQRITNDRFLSTVHRVQNRSGRERLSMAFFFGFNLDESCAVLDTCVAPGEEKRYDEVGCYEWMQRRLRAMQVDLGAGKVAAA</sequence>
<dbReference type="AlphaFoldDB" id="A0AAE0KH49"/>
<reference evidence="4" key="1">
    <citation type="journal article" date="2023" name="Mol. Phylogenet. Evol.">
        <title>Genome-scale phylogeny and comparative genomics of the fungal order Sordariales.</title>
        <authorList>
            <person name="Hensen N."/>
            <person name="Bonometti L."/>
            <person name="Westerberg I."/>
            <person name="Brannstrom I.O."/>
            <person name="Guillou S."/>
            <person name="Cros-Aarteil S."/>
            <person name="Calhoun S."/>
            <person name="Haridas S."/>
            <person name="Kuo A."/>
            <person name="Mondo S."/>
            <person name="Pangilinan J."/>
            <person name="Riley R."/>
            <person name="LaButti K."/>
            <person name="Andreopoulos B."/>
            <person name="Lipzen A."/>
            <person name="Chen C."/>
            <person name="Yan M."/>
            <person name="Daum C."/>
            <person name="Ng V."/>
            <person name="Clum A."/>
            <person name="Steindorff A."/>
            <person name="Ohm R.A."/>
            <person name="Martin F."/>
            <person name="Silar P."/>
            <person name="Natvig D.O."/>
            <person name="Lalanne C."/>
            <person name="Gautier V."/>
            <person name="Ament-Velasquez S.L."/>
            <person name="Kruys A."/>
            <person name="Hutchinson M.I."/>
            <person name="Powell A.J."/>
            <person name="Barry K."/>
            <person name="Miller A.N."/>
            <person name="Grigoriev I.V."/>
            <person name="Debuchy R."/>
            <person name="Gladieux P."/>
            <person name="Hiltunen Thoren M."/>
            <person name="Johannesson H."/>
        </authorList>
    </citation>
    <scope>NUCLEOTIDE SEQUENCE</scope>
    <source>
        <strain evidence="4">CBS 958.72</strain>
    </source>
</reference>
<keyword evidence="2" id="KW-0408">Iron</keyword>
<dbReference type="InterPro" id="IPR005123">
    <property type="entry name" value="Oxoglu/Fe-dep_dioxygenase_dom"/>
</dbReference>
<dbReference type="Gene3D" id="2.60.120.330">
    <property type="entry name" value="B-lactam Antibiotic, Isopenicillin N Synthase, Chain"/>
    <property type="match status" value="1"/>
</dbReference>
<dbReference type="InterPro" id="IPR044861">
    <property type="entry name" value="IPNS-like_FE2OG_OXY"/>
</dbReference>
<dbReference type="PANTHER" id="PTHR47990">
    <property type="entry name" value="2-OXOGLUTARATE (2OG) AND FE(II)-DEPENDENT OXYGENASE SUPERFAMILY PROTEIN-RELATED"/>
    <property type="match status" value="1"/>
</dbReference>
<evidence type="ECO:0000256" key="1">
    <source>
        <dbReference type="ARBA" id="ARBA00008056"/>
    </source>
</evidence>
<name>A0AAE0KH49_9PEZI</name>
<keyword evidence="2" id="KW-0479">Metal-binding</keyword>
<dbReference type="InterPro" id="IPR050231">
    <property type="entry name" value="Iron_ascorbate_oxido_reductase"/>
</dbReference>
<keyword evidence="2" id="KW-0560">Oxidoreductase</keyword>
<protein>
    <recommendedName>
        <fullName evidence="3">Fe2OG dioxygenase domain-containing protein</fullName>
    </recommendedName>
</protein>
<dbReference type="GO" id="GO:0016491">
    <property type="term" value="F:oxidoreductase activity"/>
    <property type="evidence" value="ECO:0007669"/>
    <property type="project" value="UniProtKB-KW"/>
</dbReference>
<keyword evidence="5" id="KW-1185">Reference proteome</keyword>
<dbReference type="Pfam" id="PF14226">
    <property type="entry name" value="DIOX_N"/>
    <property type="match status" value="1"/>
</dbReference>
<organism evidence="4 5">
    <name type="scientific">Lasiosphaeria ovina</name>
    <dbReference type="NCBI Taxonomy" id="92902"/>
    <lineage>
        <taxon>Eukaryota</taxon>
        <taxon>Fungi</taxon>
        <taxon>Dikarya</taxon>
        <taxon>Ascomycota</taxon>
        <taxon>Pezizomycotina</taxon>
        <taxon>Sordariomycetes</taxon>
        <taxon>Sordariomycetidae</taxon>
        <taxon>Sordariales</taxon>
        <taxon>Lasiosphaeriaceae</taxon>
        <taxon>Lasiosphaeria</taxon>
    </lineage>
</organism>
<comment type="similarity">
    <text evidence="1 2">Belongs to the iron/ascorbate-dependent oxidoreductase family.</text>
</comment>
<comment type="caution">
    <text evidence="4">The sequence shown here is derived from an EMBL/GenBank/DDBJ whole genome shotgun (WGS) entry which is preliminary data.</text>
</comment>
<accession>A0AAE0KH49</accession>
<dbReference type="Proteomes" id="UP001287356">
    <property type="component" value="Unassembled WGS sequence"/>
</dbReference>
<evidence type="ECO:0000256" key="2">
    <source>
        <dbReference type="RuleBase" id="RU003682"/>
    </source>
</evidence>
<dbReference type="GO" id="GO:0046872">
    <property type="term" value="F:metal ion binding"/>
    <property type="evidence" value="ECO:0007669"/>
    <property type="project" value="UniProtKB-KW"/>
</dbReference>
<reference evidence="4" key="2">
    <citation type="submission" date="2023-06" db="EMBL/GenBank/DDBJ databases">
        <authorList>
            <consortium name="Lawrence Berkeley National Laboratory"/>
            <person name="Haridas S."/>
            <person name="Hensen N."/>
            <person name="Bonometti L."/>
            <person name="Westerberg I."/>
            <person name="Brannstrom I.O."/>
            <person name="Guillou S."/>
            <person name="Cros-Aarteil S."/>
            <person name="Calhoun S."/>
            <person name="Kuo A."/>
            <person name="Mondo S."/>
            <person name="Pangilinan J."/>
            <person name="Riley R."/>
            <person name="Labutti K."/>
            <person name="Andreopoulos B."/>
            <person name="Lipzen A."/>
            <person name="Chen C."/>
            <person name="Yanf M."/>
            <person name="Daum C."/>
            <person name="Ng V."/>
            <person name="Clum A."/>
            <person name="Steindorff A."/>
            <person name="Ohm R."/>
            <person name="Martin F."/>
            <person name="Silar P."/>
            <person name="Natvig D."/>
            <person name="Lalanne C."/>
            <person name="Gautier V."/>
            <person name="Ament-Velasquez S.L."/>
            <person name="Kruys A."/>
            <person name="Hutchinson M.I."/>
            <person name="Powell A.J."/>
            <person name="Barry K."/>
            <person name="Miller A.N."/>
            <person name="Grigoriev I.V."/>
            <person name="Debuchy R."/>
            <person name="Gladieux P."/>
            <person name="Thoren M.H."/>
            <person name="Johannesson H."/>
        </authorList>
    </citation>
    <scope>NUCLEOTIDE SEQUENCE</scope>
    <source>
        <strain evidence="4">CBS 958.72</strain>
    </source>
</reference>